<dbReference type="Pfam" id="PF06271">
    <property type="entry name" value="RDD"/>
    <property type="match status" value="1"/>
</dbReference>
<keyword evidence="8" id="KW-1185">Reference proteome</keyword>
<accession>A0A858U351</accession>
<dbReference type="GO" id="GO:0016020">
    <property type="term" value="C:membrane"/>
    <property type="evidence" value="ECO:0007669"/>
    <property type="project" value="UniProtKB-SubCell"/>
</dbReference>
<keyword evidence="4 5" id="KW-0472">Membrane</keyword>
<gene>
    <name evidence="7" type="ORF">HGG64_01600</name>
</gene>
<protein>
    <submittedName>
        <fullName evidence="7">RDD family protein</fullName>
    </submittedName>
</protein>
<keyword evidence="3 5" id="KW-1133">Transmembrane helix</keyword>
<evidence type="ECO:0000313" key="7">
    <source>
        <dbReference type="EMBL" id="QJG66401.1"/>
    </source>
</evidence>
<evidence type="ECO:0000256" key="2">
    <source>
        <dbReference type="ARBA" id="ARBA00022692"/>
    </source>
</evidence>
<dbReference type="Proteomes" id="UP000501728">
    <property type="component" value="Chromosome"/>
</dbReference>
<evidence type="ECO:0000256" key="5">
    <source>
        <dbReference type="SAM" id="Phobius"/>
    </source>
</evidence>
<dbReference type="KEGG" id="mphn:HGG64_01600"/>
<evidence type="ECO:0000256" key="3">
    <source>
        <dbReference type="ARBA" id="ARBA00022989"/>
    </source>
</evidence>
<dbReference type="AlphaFoldDB" id="A0A858U351"/>
<feature type="transmembrane region" description="Helical" evidence="5">
    <location>
        <begin position="145"/>
        <end position="165"/>
    </location>
</feature>
<proteinExistence type="predicted"/>
<evidence type="ECO:0000256" key="1">
    <source>
        <dbReference type="ARBA" id="ARBA00004141"/>
    </source>
</evidence>
<name>A0A858U351_9MOLU</name>
<feature type="transmembrane region" description="Helical" evidence="5">
    <location>
        <begin position="49"/>
        <end position="71"/>
    </location>
</feature>
<organism evidence="7 8">
    <name type="scientific">Mycoplasma phocoeninasale</name>
    <dbReference type="NCBI Taxonomy" id="2726117"/>
    <lineage>
        <taxon>Bacteria</taxon>
        <taxon>Bacillati</taxon>
        <taxon>Mycoplasmatota</taxon>
        <taxon>Mollicutes</taxon>
        <taxon>Mycoplasmataceae</taxon>
        <taxon>Mycoplasma</taxon>
    </lineage>
</organism>
<evidence type="ECO:0000313" key="8">
    <source>
        <dbReference type="Proteomes" id="UP000501728"/>
    </source>
</evidence>
<dbReference type="InterPro" id="IPR010432">
    <property type="entry name" value="RDD"/>
</dbReference>
<dbReference type="EMBL" id="CP051480">
    <property type="protein sequence ID" value="QJG66401.1"/>
    <property type="molecule type" value="Genomic_DNA"/>
</dbReference>
<sequence>MGLINRKANFWIRLLATIIDLLIFIAFAISSSFLVFNYKLGEYINKWNYYVWLTLLILMLNIFWIIIPILFQGQTIGMMICKIKIIPQEAKTKLSRAIFDRQRLFAFTWMIIFALFIIFVSPELFIKAAKINRNSGKLETLERVFVLIPTALASFATFAEIFLVISNVKESRIGINDNLSNTYTVWKNRFDKSEEIQEIKAIIKPKIRELPNLKYEN</sequence>
<feature type="transmembrane region" description="Helical" evidence="5">
    <location>
        <begin position="104"/>
        <end position="125"/>
    </location>
</feature>
<evidence type="ECO:0000259" key="6">
    <source>
        <dbReference type="Pfam" id="PF06271"/>
    </source>
</evidence>
<feature type="domain" description="RDD" evidence="6">
    <location>
        <begin position="8"/>
        <end position="126"/>
    </location>
</feature>
<evidence type="ECO:0000256" key="4">
    <source>
        <dbReference type="ARBA" id="ARBA00023136"/>
    </source>
</evidence>
<keyword evidence="2 5" id="KW-0812">Transmembrane</keyword>
<comment type="subcellular location">
    <subcellularLocation>
        <location evidence="1">Membrane</location>
        <topology evidence="1">Multi-pass membrane protein</topology>
    </subcellularLocation>
</comment>
<feature type="transmembrane region" description="Helical" evidence="5">
    <location>
        <begin position="12"/>
        <end position="37"/>
    </location>
</feature>
<reference evidence="7 8" key="1">
    <citation type="submission" date="2020-04" db="EMBL/GenBank/DDBJ databases">
        <title>Novel Mycoplasma species detected in Phocoena phocoena (harbor porpoise) from the USA.</title>
        <authorList>
            <person name="Volokhov D.V."/>
        </authorList>
    </citation>
    <scope>NUCLEOTIDE SEQUENCE [LARGE SCALE GENOMIC DNA]</scope>
    <source>
        <strain evidence="7 8">C264-NAS</strain>
    </source>
</reference>